<evidence type="ECO:0000313" key="2">
    <source>
        <dbReference type="Proteomes" id="UP001281410"/>
    </source>
</evidence>
<sequence>MRCSSAKITFPKLKDLELMYLPELKSIYKGFMLCKSLRCITVLYCPMLKRLSLTLHEENDQTSAPAALKQIIGQEKWWESLEWDEPDAKATLQTLFYNVKNKCNLVKSIMIIDYRSLLHYVSQA</sequence>
<protein>
    <submittedName>
        <fullName evidence="1">Uncharacterized protein</fullName>
    </submittedName>
</protein>
<accession>A0AAD9ZZU5</accession>
<gene>
    <name evidence="1" type="ORF">Dsin_021270</name>
</gene>
<dbReference type="AlphaFoldDB" id="A0AAD9ZZU5"/>
<evidence type="ECO:0000313" key="1">
    <source>
        <dbReference type="EMBL" id="KAK3197855.1"/>
    </source>
</evidence>
<dbReference type="EMBL" id="JANJYJ010000007">
    <property type="protein sequence ID" value="KAK3197855.1"/>
    <property type="molecule type" value="Genomic_DNA"/>
</dbReference>
<organism evidence="1 2">
    <name type="scientific">Dipteronia sinensis</name>
    <dbReference type="NCBI Taxonomy" id="43782"/>
    <lineage>
        <taxon>Eukaryota</taxon>
        <taxon>Viridiplantae</taxon>
        <taxon>Streptophyta</taxon>
        <taxon>Embryophyta</taxon>
        <taxon>Tracheophyta</taxon>
        <taxon>Spermatophyta</taxon>
        <taxon>Magnoliopsida</taxon>
        <taxon>eudicotyledons</taxon>
        <taxon>Gunneridae</taxon>
        <taxon>Pentapetalae</taxon>
        <taxon>rosids</taxon>
        <taxon>malvids</taxon>
        <taxon>Sapindales</taxon>
        <taxon>Sapindaceae</taxon>
        <taxon>Hippocastanoideae</taxon>
        <taxon>Acereae</taxon>
        <taxon>Dipteronia</taxon>
    </lineage>
</organism>
<dbReference type="Proteomes" id="UP001281410">
    <property type="component" value="Unassembled WGS sequence"/>
</dbReference>
<name>A0AAD9ZZU5_9ROSI</name>
<keyword evidence="2" id="KW-1185">Reference proteome</keyword>
<comment type="caution">
    <text evidence="1">The sequence shown here is derived from an EMBL/GenBank/DDBJ whole genome shotgun (WGS) entry which is preliminary data.</text>
</comment>
<reference evidence="1" key="1">
    <citation type="journal article" date="2023" name="Plant J.">
        <title>Genome sequences and population genomics provide insights into the demographic history, inbreeding, and mutation load of two 'living fossil' tree species of Dipteronia.</title>
        <authorList>
            <person name="Feng Y."/>
            <person name="Comes H.P."/>
            <person name="Chen J."/>
            <person name="Zhu S."/>
            <person name="Lu R."/>
            <person name="Zhang X."/>
            <person name="Li P."/>
            <person name="Qiu J."/>
            <person name="Olsen K.M."/>
            <person name="Qiu Y."/>
        </authorList>
    </citation>
    <scope>NUCLEOTIDE SEQUENCE</scope>
    <source>
        <strain evidence="1">NBL</strain>
    </source>
</reference>
<proteinExistence type="predicted"/>